<dbReference type="EMBL" id="LNXW01000009">
    <property type="protein sequence ID" value="KTC82296.1"/>
    <property type="molecule type" value="Genomic_DNA"/>
</dbReference>
<sequence>MIRLIIFFMLFPIVVLANNQTVYYEPKTVELIGVLKTLKFPGPPNYTNIKNGDKAETGSYLLLDKPVDVEVSPAAKNSTDNPPERNVSLIQLVVTEKNFWRQIKEGNKIRITGTLFHALTGHHHARVLINVKKIDVLSHQSGQDNKQQLTPEDRQFLKQQHVEND</sequence>
<evidence type="ECO:0000313" key="3">
    <source>
        <dbReference type="EMBL" id="VEB32705.1"/>
    </source>
</evidence>
<evidence type="ECO:0000313" key="5">
    <source>
        <dbReference type="Proteomes" id="UP000277577"/>
    </source>
</evidence>
<dbReference type="Pfam" id="PF14485">
    <property type="entry name" value="DUF4431"/>
    <property type="match status" value="1"/>
</dbReference>
<organism evidence="2 4">
    <name type="scientific">Legionella cherrii</name>
    <dbReference type="NCBI Taxonomy" id="28084"/>
    <lineage>
        <taxon>Bacteria</taxon>
        <taxon>Pseudomonadati</taxon>
        <taxon>Pseudomonadota</taxon>
        <taxon>Gammaproteobacteria</taxon>
        <taxon>Legionellales</taxon>
        <taxon>Legionellaceae</taxon>
        <taxon>Legionella</taxon>
    </lineage>
</organism>
<gene>
    <name evidence="2" type="ORF">Lche_0560</name>
    <name evidence="3" type="ORF">NCTC11976_00100</name>
</gene>
<dbReference type="InterPro" id="IPR027826">
    <property type="entry name" value="DUF4431"/>
</dbReference>
<protein>
    <recommendedName>
        <fullName evidence="1">DUF4431 domain-containing protein</fullName>
    </recommendedName>
</protein>
<keyword evidence="5" id="KW-1185">Reference proteome</keyword>
<dbReference type="Proteomes" id="UP000054921">
    <property type="component" value="Unassembled WGS sequence"/>
</dbReference>
<reference evidence="3 5" key="2">
    <citation type="submission" date="2018-12" db="EMBL/GenBank/DDBJ databases">
        <authorList>
            <consortium name="Pathogen Informatics"/>
        </authorList>
    </citation>
    <scope>NUCLEOTIDE SEQUENCE [LARGE SCALE GENOMIC DNA]</scope>
    <source>
        <strain evidence="3 5">NCTC11976</strain>
    </source>
</reference>
<evidence type="ECO:0000259" key="1">
    <source>
        <dbReference type="Pfam" id="PF14485"/>
    </source>
</evidence>
<reference evidence="2 4" key="1">
    <citation type="submission" date="2015-11" db="EMBL/GenBank/DDBJ databases">
        <title>Genomic analysis of 38 Legionella species identifies large and diverse effector repertoires.</title>
        <authorList>
            <person name="Burstein D."/>
            <person name="Amaro F."/>
            <person name="Zusman T."/>
            <person name="Lifshitz Z."/>
            <person name="Cohen O."/>
            <person name="Gilbert J.A."/>
            <person name="Pupko T."/>
            <person name="Shuman H.A."/>
            <person name="Segal G."/>
        </authorList>
    </citation>
    <scope>NUCLEOTIDE SEQUENCE [LARGE SCALE GENOMIC DNA]</scope>
    <source>
        <strain evidence="2 4">ORW</strain>
    </source>
</reference>
<proteinExistence type="predicted"/>
<dbReference type="PATRIC" id="fig|28084.5.peg.602"/>
<dbReference type="OrthoDB" id="1522627at2"/>
<feature type="domain" description="DUF4431" evidence="1">
    <location>
        <begin position="90"/>
        <end position="134"/>
    </location>
</feature>
<dbReference type="EMBL" id="LR134173">
    <property type="protein sequence ID" value="VEB32705.1"/>
    <property type="molecule type" value="Genomic_DNA"/>
</dbReference>
<dbReference type="Proteomes" id="UP000277577">
    <property type="component" value="Chromosome"/>
</dbReference>
<name>A0A0W0SFR7_9GAMM</name>
<evidence type="ECO:0000313" key="2">
    <source>
        <dbReference type="EMBL" id="KTC82296.1"/>
    </source>
</evidence>
<evidence type="ECO:0000313" key="4">
    <source>
        <dbReference type="Proteomes" id="UP000054921"/>
    </source>
</evidence>
<dbReference type="RefSeq" id="WP_081776871.1">
    <property type="nucleotide sequence ID" value="NZ_CAAAIT010000003.1"/>
</dbReference>
<dbReference type="AlphaFoldDB" id="A0A0W0SFR7"/>
<accession>A0A0W0SFR7</accession>